<dbReference type="PANTHER" id="PTHR24173:SF74">
    <property type="entry name" value="ANKYRIN REPEAT DOMAIN-CONTAINING PROTEIN 16"/>
    <property type="match status" value="1"/>
</dbReference>
<evidence type="ECO:0000256" key="2">
    <source>
        <dbReference type="ARBA" id="ARBA00023043"/>
    </source>
</evidence>
<protein>
    <recommendedName>
        <fullName evidence="6">ANK_REP_REGION domain-containing protein</fullName>
    </recommendedName>
</protein>
<proteinExistence type="predicted"/>
<evidence type="ECO:0008006" key="6">
    <source>
        <dbReference type="Google" id="ProtNLM"/>
    </source>
</evidence>
<dbReference type="PANTHER" id="PTHR24173">
    <property type="entry name" value="ANKYRIN REPEAT CONTAINING"/>
    <property type="match status" value="1"/>
</dbReference>
<evidence type="ECO:0000256" key="3">
    <source>
        <dbReference type="PROSITE-ProRule" id="PRU00023"/>
    </source>
</evidence>
<dbReference type="EMBL" id="WIXE01005845">
    <property type="protein sequence ID" value="KAK5981848.1"/>
    <property type="molecule type" value="Genomic_DNA"/>
</dbReference>
<sequence>MNQLPITVAFEPTVDCVLFVQDEETALHCAAARGHLECVQTLLDAGSSVDDFDNHHRTPLLCALENGHLDIALLLIHKGSKINEPDD</sequence>
<accession>A0AAN8GC47</accession>
<dbReference type="SUPFAM" id="SSF48403">
    <property type="entry name" value="Ankyrin repeat"/>
    <property type="match status" value="1"/>
</dbReference>
<evidence type="ECO:0000256" key="1">
    <source>
        <dbReference type="ARBA" id="ARBA00022737"/>
    </source>
</evidence>
<dbReference type="PROSITE" id="PS50297">
    <property type="entry name" value="ANK_REP_REGION"/>
    <property type="match status" value="2"/>
</dbReference>
<gene>
    <name evidence="4" type="ORF">GCK32_022261</name>
</gene>
<dbReference type="Pfam" id="PF12796">
    <property type="entry name" value="Ank_2"/>
    <property type="match status" value="1"/>
</dbReference>
<comment type="caution">
    <text evidence="4">The sequence shown here is derived from an EMBL/GenBank/DDBJ whole genome shotgun (WGS) entry which is preliminary data.</text>
</comment>
<dbReference type="InterPro" id="IPR002110">
    <property type="entry name" value="Ankyrin_rpt"/>
</dbReference>
<feature type="repeat" description="ANK" evidence="3">
    <location>
        <begin position="55"/>
        <end position="87"/>
    </location>
</feature>
<evidence type="ECO:0000313" key="5">
    <source>
        <dbReference type="Proteomes" id="UP001331761"/>
    </source>
</evidence>
<dbReference type="Proteomes" id="UP001331761">
    <property type="component" value="Unassembled WGS sequence"/>
</dbReference>
<evidence type="ECO:0000313" key="4">
    <source>
        <dbReference type="EMBL" id="KAK5981848.1"/>
    </source>
</evidence>
<feature type="non-terminal residue" evidence="4">
    <location>
        <position position="87"/>
    </location>
</feature>
<name>A0AAN8GC47_TRICO</name>
<keyword evidence="5" id="KW-1185">Reference proteome</keyword>
<dbReference type="InterPro" id="IPR036770">
    <property type="entry name" value="Ankyrin_rpt-contain_sf"/>
</dbReference>
<dbReference type="AlphaFoldDB" id="A0AAN8GC47"/>
<keyword evidence="1" id="KW-0677">Repeat</keyword>
<dbReference type="PROSITE" id="PS50088">
    <property type="entry name" value="ANK_REPEAT"/>
    <property type="match status" value="2"/>
</dbReference>
<dbReference type="Gene3D" id="1.25.40.20">
    <property type="entry name" value="Ankyrin repeat-containing domain"/>
    <property type="match status" value="1"/>
</dbReference>
<dbReference type="SMART" id="SM00248">
    <property type="entry name" value="ANK"/>
    <property type="match status" value="2"/>
</dbReference>
<keyword evidence="2 3" id="KW-0040">ANK repeat</keyword>
<feature type="repeat" description="ANK" evidence="3">
    <location>
        <begin position="22"/>
        <end position="54"/>
    </location>
</feature>
<organism evidence="4 5">
    <name type="scientific">Trichostrongylus colubriformis</name>
    <name type="common">Black scour worm</name>
    <dbReference type="NCBI Taxonomy" id="6319"/>
    <lineage>
        <taxon>Eukaryota</taxon>
        <taxon>Metazoa</taxon>
        <taxon>Ecdysozoa</taxon>
        <taxon>Nematoda</taxon>
        <taxon>Chromadorea</taxon>
        <taxon>Rhabditida</taxon>
        <taxon>Rhabditina</taxon>
        <taxon>Rhabditomorpha</taxon>
        <taxon>Strongyloidea</taxon>
        <taxon>Trichostrongylidae</taxon>
        <taxon>Trichostrongylus</taxon>
    </lineage>
</organism>
<reference evidence="4 5" key="1">
    <citation type="submission" date="2019-10" db="EMBL/GenBank/DDBJ databases">
        <title>Assembly and Annotation for the nematode Trichostrongylus colubriformis.</title>
        <authorList>
            <person name="Martin J."/>
        </authorList>
    </citation>
    <scope>NUCLEOTIDE SEQUENCE [LARGE SCALE GENOMIC DNA]</scope>
    <source>
        <strain evidence="4">G859</strain>
        <tissue evidence="4">Whole worm</tissue>
    </source>
</reference>